<sequence length="109" mass="12569">LDEKTASLQAMVDDLCDKRDSFAEQLDRCEIALAPHKTLPAEVLQHIFVLCADFSEERYPPFIDDCGRSWQLWLLYTFDNIPMPITLSHVCSSWRRVALATPSLWNDIN</sequence>
<dbReference type="EMBL" id="KZ302321">
    <property type="protein sequence ID" value="PFH45641.1"/>
    <property type="molecule type" value="Genomic_DNA"/>
</dbReference>
<protein>
    <submittedName>
        <fullName evidence="1">Uncharacterized protein</fullName>
    </submittedName>
</protein>
<gene>
    <name evidence="1" type="ORF">AMATHDRAFT_95723</name>
</gene>
<keyword evidence="2" id="KW-1185">Reference proteome</keyword>
<feature type="non-terminal residue" evidence="1">
    <location>
        <position position="109"/>
    </location>
</feature>
<evidence type="ECO:0000313" key="2">
    <source>
        <dbReference type="Proteomes" id="UP000242287"/>
    </source>
</evidence>
<dbReference type="Gene3D" id="1.20.1280.50">
    <property type="match status" value="1"/>
</dbReference>
<accession>A0A2A9NBL1</accession>
<organism evidence="1 2">
    <name type="scientific">Amanita thiersii Skay4041</name>
    <dbReference type="NCBI Taxonomy" id="703135"/>
    <lineage>
        <taxon>Eukaryota</taxon>
        <taxon>Fungi</taxon>
        <taxon>Dikarya</taxon>
        <taxon>Basidiomycota</taxon>
        <taxon>Agaricomycotina</taxon>
        <taxon>Agaricomycetes</taxon>
        <taxon>Agaricomycetidae</taxon>
        <taxon>Agaricales</taxon>
        <taxon>Pluteineae</taxon>
        <taxon>Amanitaceae</taxon>
        <taxon>Amanita</taxon>
    </lineage>
</organism>
<feature type="non-terminal residue" evidence="1">
    <location>
        <position position="1"/>
    </location>
</feature>
<name>A0A2A9NBL1_9AGAR</name>
<evidence type="ECO:0000313" key="1">
    <source>
        <dbReference type="EMBL" id="PFH45641.1"/>
    </source>
</evidence>
<reference evidence="1 2" key="1">
    <citation type="submission" date="2014-02" db="EMBL/GenBank/DDBJ databases">
        <title>Transposable element dynamics among asymbiotic and ectomycorrhizal Amanita fungi.</title>
        <authorList>
            <consortium name="DOE Joint Genome Institute"/>
            <person name="Hess J."/>
            <person name="Skrede I."/>
            <person name="Wolfe B."/>
            <person name="LaButti K."/>
            <person name="Ohm R.A."/>
            <person name="Grigoriev I.V."/>
            <person name="Pringle A."/>
        </authorList>
    </citation>
    <scope>NUCLEOTIDE SEQUENCE [LARGE SCALE GENOMIC DNA]</scope>
    <source>
        <strain evidence="1 2">SKay4041</strain>
    </source>
</reference>
<dbReference type="AlphaFoldDB" id="A0A2A9NBL1"/>
<proteinExistence type="predicted"/>
<dbReference type="Proteomes" id="UP000242287">
    <property type="component" value="Unassembled WGS sequence"/>
</dbReference>
<dbReference type="OrthoDB" id="3221235at2759"/>